<dbReference type="AlphaFoldDB" id="A0A6A6EDP4"/>
<dbReference type="OrthoDB" id="4540463at2759"/>
<evidence type="ECO:0000313" key="1">
    <source>
        <dbReference type="EMBL" id="KAF2189971.1"/>
    </source>
</evidence>
<organism evidence="1 2">
    <name type="scientific">Zopfia rhizophila CBS 207.26</name>
    <dbReference type="NCBI Taxonomy" id="1314779"/>
    <lineage>
        <taxon>Eukaryota</taxon>
        <taxon>Fungi</taxon>
        <taxon>Dikarya</taxon>
        <taxon>Ascomycota</taxon>
        <taxon>Pezizomycotina</taxon>
        <taxon>Dothideomycetes</taxon>
        <taxon>Dothideomycetes incertae sedis</taxon>
        <taxon>Zopfiaceae</taxon>
        <taxon>Zopfia</taxon>
    </lineage>
</organism>
<dbReference type="EMBL" id="ML994620">
    <property type="protein sequence ID" value="KAF2189971.1"/>
    <property type="molecule type" value="Genomic_DNA"/>
</dbReference>
<accession>A0A6A6EDP4</accession>
<gene>
    <name evidence="1" type="ORF">K469DRAFT_701259</name>
</gene>
<dbReference type="Proteomes" id="UP000800200">
    <property type="component" value="Unassembled WGS sequence"/>
</dbReference>
<sequence length="81" mass="9328">MPPRQQPATPPGLPPIPTGAYKKAYYPYPDTVYYLQTPNDDEWSRGTISNETQSTSLHTVIDDETGEIYYVYVQYIRKRPS</sequence>
<reference evidence="1" key="1">
    <citation type="journal article" date="2020" name="Stud. Mycol.">
        <title>101 Dothideomycetes genomes: a test case for predicting lifestyles and emergence of pathogens.</title>
        <authorList>
            <person name="Haridas S."/>
            <person name="Albert R."/>
            <person name="Binder M."/>
            <person name="Bloem J."/>
            <person name="Labutti K."/>
            <person name="Salamov A."/>
            <person name="Andreopoulos B."/>
            <person name="Baker S."/>
            <person name="Barry K."/>
            <person name="Bills G."/>
            <person name="Bluhm B."/>
            <person name="Cannon C."/>
            <person name="Castanera R."/>
            <person name="Culley D."/>
            <person name="Daum C."/>
            <person name="Ezra D."/>
            <person name="Gonzalez J."/>
            <person name="Henrissat B."/>
            <person name="Kuo A."/>
            <person name="Liang C."/>
            <person name="Lipzen A."/>
            <person name="Lutzoni F."/>
            <person name="Magnuson J."/>
            <person name="Mondo S."/>
            <person name="Nolan M."/>
            <person name="Ohm R."/>
            <person name="Pangilinan J."/>
            <person name="Park H.-J."/>
            <person name="Ramirez L."/>
            <person name="Alfaro M."/>
            <person name="Sun H."/>
            <person name="Tritt A."/>
            <person name="Yoshinaga Y."/>
            <person name="Zwiers L.-H."/>
            <person name="Turgeon B."/>
            <person name="Goodwin S."/>
            <person name="Spatafora J."/>
            <person name="Crous P."/>
            <person name="Grigoriev I."/>
        </authorList>
    </citation>
    <scope>NUCLEOTIDE SEQUENCE</scope>
    <source>
        <strain evidence="1">CBS 207.26</strain>
    </source>
</reference>
<keyword evidence="2" id="KW-1185">Reference proteome</keyword>
<evidence type="ECO:0000313" key="2">
    <source>
        <dbReference type="Proteomes" id="UP000800200"/>
    </source>
</evidence>
<proteinExistence type="predicted"/>
<protein>
    <submittedName>
        <fullName evidence="1">Uncharacterized protein</fullName>
    </submittedName>
</protein>
<name>A0A6A6EDP4_9PEZI</name>